<keyword evidence="10" id="KW-1064">Adaptive immunity</keyword>
<keyword evidence="14" id="KW-0966">Cell projection</keyword>
<keyword evidence="12" id="KW-1015">Disulfide bond</keyword>
<dbReference type="InterPro" id="IPR003599">
    <property type="entry name" value="Ig_sub"/>
</dbReference>
<evidence type="ECO:0000256" key="11">
    <source>
        <dbReference type="ARBA" id="ARBA00023136"/>
    </source>
</evidence>
<evidence type="ECO:0000256" key="14">
    <source>
        <dbReference type="ARBA" id="ARBA00023273"/>
    </source>
</evidence>
<evidence type="ECO:0000256" key="12">
    <source>
        <dbReference type="ARBA" id="ARBA00023157"/>
    </source>
</evidence>
<keyword evidence="7" id="KW-0391">Immunity</keyword>
<evidence type="ECO:0000259" key="17">
    <source>
        <dbReference type="PROSITE" id="PS50835"/>
    </source>
</evidence>
<evidence type="ECO:0000256" key="4">
    <source>
        <dbReference type="ARBA" id="ARBA00022475"/>
    </source>
</evidence>
<organism evidence="18 19">
    <name type="scientific">Huso huso</name>
    <name type="common">Beluga</name>
    <name type="synonym">Acipenser huso</name>
    <dbReference type="NCBI Taxonomy" id="61971"/>
    <lineage>
        <taxon>Eukaryota</taxon>
        <taxon>Metazoa</taxon>
        <taxon>Chordata</taxon>
        <taxon>Craniata</taxon>
        <taxon>Vertebrata</taxon>
        <taxon>Euteleostomi</taxon>
        <taxon>Actinopterygii</taxon>
        <taxon>Chondrostei</taxon>
        <taxon>Acipenseriformes</taxon>
        <taxon>Acipenseridae</taxon>
        <taxon>Huso</taxon>
    </lineage>
</organism>
<evidence type="ECO:0000256" key="13">
    <source>
        <dbReference type="ARBA" id="ARBA00023180"/>
    </source>
</evidence>
<dbReference type="Pfam" id="PF08205">
    <property type="entry name" value="C2-set_2"/>
    <property type="match status" value="1"/>
</dbReference>
<reference evidence="18 19" key="1">
    <citation type="submission" date="2021-05" db="EMBL/GenBank/DDBJ databases">
        <authorList>
            <person name="Zahm M."/>
            <person name="Klopp C."/>
            <person name="Cabau C."/>
            <person name="Kuhl H."/>
            <person name="Suciu R."/>
            <person name="Ciorpac M."/>
            <person name="Holostenco D."/>
            <person name="Gessner J."/>
            <person name="Wuertz S."/>
            <person name="Hohne C."/>
            <person name="Stock M."/>
            <person name="Gislard M."/>
            <person name="Lluch J."/>
            <person name="Milhes M."/>
            <person name="Lampietro C."/>
            <person name="Lopez Roques C."/>
            <person name="Donnadieu C."/>
            <person name="Du K."/>
            <person name="Schartl M."/>
            <person name="Guiguen Y."/>
        </authorList>
    </citation>
    <scope>NUCLEOTIDE SEQUENCE [LARGE SCALE GENOMIC DNA]</scope>
    <source>
        <strain evidence="18">Hh-F2</strain>
        <tissue evidence="18">Blood</tissue>
    </source>
</reference>
<comment type="subcellular location">
    <subcellularLocation>
        <location evidence="1">Cell membrane</location>
        <topology evidence="1">Single-pass type I membrane protein</topology>
    </subcellularLocation>
    <subcellularLocation>
        <location evidence="3">Cell projection</location>
        <location evidence="3">Axon</location>
    </subcellularLocation>
    <subcellularLocation>
        <location evidence="2">Cell projection</location>
        <location evidence="2">Dendrite</location>
    </subcellularLocation>
</comment>
<comment type="caution">
    <text evidence="18">The sequence shown here is derived from an EMBL/GenBank/DDBJ whole genome shotgun (WGS) entry which is preliminary data.</text>
</comment>
<dbReference type="PANTHER" id="PTHR11973:SF2">
    <property type="entry name" value="CD166 ANTIGEN"/>
    <property type="match status" value="1"/>
</dbReference>
<dbReference type="Proteomes" id="UP001369086">
    <property type="component" value="Unassembled WGS sequence"/>
</dbReference>
<evidence type="ECO:0000256" key="10">
    <source>
        <dbReference type="ARBA" id="ARBA00023130"/>
    </source>
</evidence>
<dbReference type="SMART" id="SM00409">
    <property type="entry name" value="IG"/>
    <property type="match status" value="4"/>
</dbReference>
<evidence type="ECO:0000256" key="8">
    <source>
        <dbReference type="ARBA" id="ARBA00022889"/>
    </source>
</evidence>
<dbReference type="PANTHER" id="PTHR11973">
    <property type="entry name" value="CELL SURFACE GLYCOPROTEIN MUC18-RELATED"/>
    <property type="match status" value="1"/>
</dbReference>
<keyword evidence="13" id="KW-0325">Glycoprotein</keyword>
<evidence type="ECO:0000313" key="18">
    <source>
        <dbReference type="EMBL" id="KAK6486106.1"/>
    </source>
</evidence>
<gene>
    <name evidence="18" type="ORF">HHUSO_G12042</name>
</gene>
<feature type="domain" description="Ig-like" evidence="17">
    <location>
        <begin position="413"/>
        <end position="494"/>
    </location>
</feature>
<evidence type="ECO:0000256" key="9">
    <source>
        <dbReference type="ARBA" id="ARBA00022989"/>
    </source>
</evidence>
<evidence type="ECO:0000256" key="6">
    <source>
        <dbReference type="ARBA" id="ARBA00022737"/>
    </source>
</evidence>
<evidence type="ECO:0000313" key="19">
    <source>
        <dbReference type="Proteomes" id="UP001369086"/>
    </source>
</evidence>
<dbReference type="InterPro" id="IPR013783">
    <property type="entry name" value="Ig-like_fold"/>
</dbReference>
<keyword evidence="5 16" id="KW-0812">Transmembrane</keyword>
<dbReference type="PROSITE" id="PS50835">
    <property type="entry name" value="IG_LIKE"/>
    <property type="match status" value="3"/>
</dbReference>
<proteinExistence type="predicted"/>
<keyword evidence="15" id="KW-0393">Immunoglobulin domain</keyword>
<keyword evidence="11 16" id="KW-0472">Membrane</keyword>
<dbReference type="EMBL" id="JAHFZB010000009">
    <property type="protein sequence ID" value="KAK6486106.1"/>
    <property type="molecule type" value="Genomic_DNA"/>
</dbReference>
<name>A0ABR0ZNE0_HUSHU</name>
<dbReference type="Gene3D" id="2.60.40.10">
    <property type="entry name" value="Immunoglobulins"/>
    <property type="match status" value="5"/>
</dbReference>
<evidence type="ECO:0000256" key="16">
    <source>
        <dbReference type="SAM" id="Phobius"/>
    </source>
</evidence>
<dbReference type="InterPro" id="IPR051116">
    <property type="entry name" value="Surface_Rcpt/Adhesion_Mol"/>
</dbReference>
<dbReference type="InterPro" id="IPR013162">
    <property type="entry name" value="CD80_C2-set"/>
</dbReference>
<evidence type="ECO:0000256" key="2">
    <source>
        <dbReference type="ARBA" id="ARBA00004279"/>
    </source>
</evidence>
<feature type="domain" description="Ig-like" evidence="17">
    <location>
        <begin position="123"/>
        <end position="222"/>
    </location>
</feature>
<keyword evidence="19" id="KW-1185">Reference proteome</keyword>
<feature type="transmembrane region" description="Helical" evidence="16">
    <location>
        <begin position="518"/>
        <end position="540"/>
    </location>
</feature>
<evidence type="ECO:0000256" key="7">
    <source>
        <dbReference type="ARBA" id="ARBA00022859"/>
    </source>
</evidence>
<sequence length="574" mass="62781">MISALALQVEGIDTVSAIYGETITVPCNDNKQLPEGVVFVKWKYEQKDGTSHSLLTKSIVKDRADFDASPEYVGRLDIGKQNELLVYNATLQDQRRFNCMVATTSDVIEHLVNVKVYKKPSKPEITESPKYLDVGKLQMIGKCISKDGNPQGNTTWYRNGALLESDGKTVDISDTAMQAPVTGLITTTSVLRYAAQKTDMRANFTCNVQHFLDKDQESGPVTFPIYYPSEKVKIEVLTPSPIREGDSVTLKCSGDGSPPPASFTFFLKASSLCNPLQLCASDITDKKENVENSNNYTIGSVSRNMTGDYSCSLLNDENLKDTATITVHYLDMILTPVGSVTKEVGQSVNVTLSKASSADLAVTWKKDNVKIDAPTLQKLAYRDAGNYECVVTAAAVKGLKKTSSFQLIVEGKPHIKNLIKKLGQDGKTKTLSCIVEGSPKPTVQWNVNASTVNESPYVNGQFTHTITMIPQGNDTVYCTVSNKLGQDQYTVNVSTFHTPSSKSDESEDSRETNDQTKLIVGVVVGLIVAALVAGLIYWIYMKKSKQGSWKTGFRNGRNSNGLPCHIRVLIGTLS</sequence>
<dbReference type="SUPFAM" id="SSF48726">
    <property type="entry name" value="Immunoglobulin"/>
    <property type="match status" value="4"/>
</dbReference>
<accession>A0ABR0ZNE0</accession>
<keyword evidence="6" id="KW-0677">Repeat</keyword>
<dbReference type="Pfam" id="PF07679">
    <property type="entry name" value="I-set"/>
    <property type="match status" value="1"/>
</dbReference>
<dbReference type="InterPro" id="IPR007110">
    <property type="entry name" value="Ig-like_dom"/>
</dbReference>
<keyword evidence="8" id="KW-0130">Cell adhesion</keyword>
<keyword evidence="4" id="KW-1003">Cell membrane</keyword>
<feature type="domain" description="Ig-like" evidence="17">
    <location>
        <begin position="228"/>
        <end position="326"/>
    </location>
</feature>
<evidence type="ECO:0000256" key="1">
    <source>
        <dbReference type="ARBA" id="ARBA00004251"/>
    </source>
</evidence>
<evidence type="ECO:0000256" key="5">
    <source>
        <dbReference type="ARBA" id="ARBA00022692"/>
    </source>
</evidence>
<dbReference type="InterPro" id="IPR013098">
    <property type="entry name" value="Ig_I-set"/>
</dbReference>
<protein>
    <submittedName>
        <fullName evidence="18">CD166 antigen-like protein isoform X1</fullName>
    </submittedName>
</protein>
<dbReference type="InterPro" id="IPR036179">
    <property type="entry name" value="Ig-like_dom_sf"/>
</dbReference>
<dbReference type="Pfam" id="PF13927">
    <property type="entry name" value="Ig_3"/>
    <property type="match status" value="1"/>
</dbReference>
<keyword evidence="9 16" id="KW-1133">Transmembrane helix</keyword>
<evidence type="ECO:0000256" key="15">
    <source>
        <dbReference type="ARBA" id="ARBA00023319"/>
    </source>
</evidence>
<evidence type="ECO:0000256" key="3">
    <source>
        <dbReference type="ARBA" id="ARBA00004489"/>
    </source>
</evidence>